<dbReference type="Proteomes" id="UP000199545">
    <property type="component" value="Unassembled WGS sequence"/>
</dbReference>
<dbReference type="STRING" id="46223.SAMN05421852_11032"/>
<dbReference type="RefSeq" id="WP_093230300.1">
    <property type="nucleotide sequence ID" value="NZ_FORR01000010.1"/>
</dbReference>
<keyword evidence="2" id="KW-1185">Reference proteome</keyword>
<evidence type="ECO:0000313" key="2">
    <source>
        <dbReference type="Proteomes" id="UP000199545"/>
    </source>
</evidence>
<reference evidence="1 2" key="1">
    <citation type="submission" date="2016-10" db="EMBL/GenBank/DDBJ databases">
        <authorList>
            <person name="de Groot N.N."/>
        </authorList>
    </citation>
    <scope>NUCLEOTIDE SEQUENCE [LARGE SCALE GENOMIC DNA]</scope>
    <source>
        <strain evidence="1 2">DSM 44778</strain>
    </source>
</reference>
<dbReference type="OrthoDB" id="2003637at2"/>
<accession>A0A1I3RHS3</accession>
<dbReference type="AlphaFoldDB" id="A0A1I3RHS3"/>
<sequence>MFEKPKKKNRSTAYYRHHRKRVIQRKISITNAWRYDSTVENWYALPQNKGRLNKGKIHCSCSMCQVKTWKDGWKKSDRVQLEKMKQDLLAYFRFSYQESTTIRIDKLNLHVYTICFFVYNN</sequence>
<proteinExistence type="predicted"/>
<name>A0A1I3RHS3_9BACL</name>
<gene>
    <name evidence="1" type="ORF">SAMN05421852_11032</name>
</gene>
<organism evidence="1 2">
    <name type="scientific">Thermoflavimicrobium dichotomicum</name>
    <dbReference type="NCBI Taxonomy" id="46223"/>
    <lineage>
        <taxon>Bacteria</taxon>
        <taxon>Bacillati</taxon>
        <taxon>Bacillota</taxon>
        <taxon>Bacilli</taxon>
        <taxon>Bacillales</taxon>
        <taxon>Thermoactinomycetaceae</taxon>
        <taxon>Thermoflavimicrobium</taxon>
    </lineage>
</organism>
<protein>
    <submittedName>
        <fullName evidence="1">Uncharacterized protein</fullName>
    </submittedName>
</protein>
<evidence type="ECO:0000313" key="1">
    <source>
        <dbReference type="EMBL" id="SFJ45828.1"/>
    </source>
</evidence>
<dbReference type="EMBL" id="FORR01000010">
    <property type="protein sequence ID" value="SFJ45828.1"/>
    <property type="molecule type" value="Genomic_DNA"/>
</dbReference>